<dbReference type="SUPFAM" id="SSF51905">
    <property type="entry name" value="FAD/NAD(P)-binding domain"/>
    <property type="match status" value="1"/>
</dbReference>
<evidence type="ECO:0000259" key="4">
    <source>
        <dbReference type="Pfam" id="PF01593"/>
    </source>
</evidence>
<dbReference type="PANTHER" id="PTHR10668:SF103">
    <property type="entry name" value="PYRIDINE NUCLEOTIDE-DISULFIDE OXIDOREDUCTASE DOMAIN-CONTAINING PROTEIN 2"/>
    <property type="match status" value="1"/>
</dbReference>
<reference evidence="5" key="2">
    <citation type="submission" date="2023-07" db="EMBL/GenBank/DDBJ databases">
        <authorList>
            <person name="Shen H."/>
        </authorList>
    </citation>
    <scope>NUCLEOTIDE SEQUENCE</scope>
    <source>
        <strain evidence="5">TNR-22</strain>
    </source>
</reference>
<sequence>MTSFDTIIIGGGHNGLVAAGLMAKAGRRTLLLEASDTLGGALRDHEFAPGFRSGGLVHMLNRLSREALGDLGISADSFGSENLPTVLLSEGKAPVILRGAYGASLEGIDAEEAKRFSVLRETLLRQASILRRFLAKAPPRPGAIGPMEMLGLAGTGFELIRHGRAPARDFARMLLMNVTDVADEYLTDDRLKGLLAFDATLGIHLGPRSPTSLLGLYYRLTGEAAGLIGGQMVPKGGFQTLTGSLQAAFARAGGSVRLSAPVARILTAGGRVSGVRLENGEEIFATELIAAIHPGSALQGLLAPGEVDTGLSSAIRKIRSKGNVARLSLALDRLPEIAGLTPNDLRGRMVIAPSVNQVENAFNPAKYGAFSPDPVMEFSFPSLHNPHLAAGNGAVLSALVQFAPYDLKGGWDTGRATFLENVLKVLERAVPGLSQRIVGSELLVPPDIEARYRMPGGHWHHGELQADRMLLNRPVFALSDYFTPIDGLFLASAGCHPGGGISGLAGRNAARAILKRRRS</sequence>
<comment type="subunit">
    <text evidence="2">Interacts with COX5B; this interaction may contribute to localize PYROXD2 to the inner face of the inner mitochondrial membrane.</text>
</comment>
<reference evidence="5" key="1">
    <citation type="journal article" date="2015" name="Int. J. Syst. Evol. Microbiol.">
        <title>Rhizobium alvei sp. nov., isolated from a freshwater river.</title>
        <authorList>
            <person name="Sheu S.Y."/>
            <person name="Huang H.W."/>
            <person name="Young C.C."/>
            <person name="Chen W.M."/>
        </authorList>
    </citation>
    <scope>NUCLEOTIDE SEQUENCE</scope>
    <source>
        <strain evidence="5">TNR-22</strain>
    </source>
</reference>
<evidence type="ECO:0000313" key="5">
    <source>
        <dbReference type="EMBL" id="MDO6966519.1"/>
    </source>
</evidence>
<dbReference type="RefSeq" id="WP_304378448.1">
    <property type="nucleotide sequence ID" value="NZ_JAUOZU010000018.1"/>
</dbReference>
<evidence type="ECO:0000256" key="3">
    <source>
        <dbReference type="ARBA" id="ARBA00040298"/>
    </source>
</evidence>
<dbReference type="EMBL" id="JAUOZU010000018">
    <property type="protein sequence ID" value="MDO6966519.1"/>
    <property type="molecule type" value="Genomic_DNA"/>
</dbReference>
<keyword evidence="6" id="KW-1185">Reference proteome</keyword>
<protein>
    <recommendedName>
        <fullName evidence="3">Pyridine nucleotide-disulfide oxidoreductase domain-containing protein 2</fullName>
    </recommendedName>
</protein>
<evidence type="ECO:0000256" key="2">
    <source>
        <dbReference type="ARBA" id="ARBA00038825"/>
    </source>
</evidence>
<proteinExistence type="predicted"/>
<dbReference type="PANTHER" id="PTHR10668">
    <property type="entry name" value="PHYTOENE DEHYDROGENASE"/>
    <property type="match status" value="1"/>
</dbReference>
<dbReference type="Gene3D" id="3.50.50.60">
    <property type="entry name" value="FAD/NAD(P)-binding domain"/>
    <property type="match status" value="2"/>
</dbReference>
<name>A0ABT8YT50_9HYPH</name>
<feature type="domain" description="Amine oxidase" evidence="4">
    <location>
        <begin position="15"/>
        <end position="514"/>
    </location>
</feature>
<gene>
    <name evidence="5" type="ORF">Q4481_21400</name>
</gene>
<organism evidence="5 6">
    <name type="scientific">Rhizobium alvei</name>
    <dbReference type="NCBI Taxonomy" id="1132659"/>
    <lineage>
        <taxon>Bacteria</taxon>
        <taxon>Pseudomonadati</taxon>
        <taxon>Pseudomonadota</taxon>
        <taxon>Alphaproteobacteria</taxon>
        <taxon>Hyphomicrobiales</taxon>
        <taxon>Rhizobiaceae</taxon>
        <taxon>Rhizobium/Agrobacterium group</taxon>
        <taxon>Rhizobium</taxon>
    </lineage>
</organism>
<comment type="caution">
    <text evidence="5">The sequence shown here is derived from an EMBL/GenBank/DDBJ whole genome shotgun (WGS) entry which is preliminary data.</text>
</comment>
<comment type="function">
    <text evidence="1">Probable oxidoreductase that may play a role as regulator of mitochondrial function.</text>
</comment>
<dbReference type="InterPro" id="IPR036188">
    <property type="entry name" value="FAD/NAD-bd_sf"/>
</dbReference>
<dbReference type="InterPro" id="IPR002937">
    <property type="entry name" value="Amino_oxidase"/>
</dbReference>
<evidence type="ECO:0000313" key="6">
    <source>
        <dbReference type="Proteomes" id="UP001174932"/>
    </source>
</evidence>
<dbReference type="Proteomes" id="UP001174932">
    <property type="component" value="Unassembled WGS sequence"/>
</dbReference>
<accession>A0ABT8YT50</accession>
<dbReference type="Pfam" id="PF01593">
    <property type="entry name" value="Amino_oxidase"/>
    <property type="match status" value="1"/>
</dbReference>
<evidence type="ECO:0000256" key="1">
    <source>
        <dbReference type="ARBA" id="ARBA00037217"/>
    </source>
</evidence>